<keyword evidence="7 8" id="KW-0472">Membrane</keyword>
<dbReference type="InterPro" id="IPR002528">
    <property type="entry name" value="MATE_fam"/>
</dbReference>
<feature type="transmembrane region" description="Helical" evidence="8">
    <location>
        <begin position="352"/>
        <end position="376"/>
    </location>
</feature>
<feature type="transmembrane region" description="Helical" evidence="8">
    <location>
        <begin position="252"/>
        <end position="270"/>
    </location>
</feature>
<feature type="transmembrane region" description="Helical" evidence="8">
    <location>
        <begin position="56"/>
        <end position="78"/>
    </location>
</feature>
<evidence type="ECO:0000256" key="7">
    <source>
        <dbReference type="ARBA" id="ARBA00023136"/>
    </source>
</evidence>
<feature type="transmembrane region" description="Helical" evidence="8">
    <location>
        <begin position="12"/>
        <end position="31"/>
    </location>
</feature>
<comment type="caution">
    <text evidence="9">The sequence shown here is derived from an EMBL/GenBank/DDBJ whole genome shotgun (WGS) entry which is preliminary data.</text>
</comment>
<feature type="transmembrane region" description="Helical" evidence="8">
    <location>
        <begin position="165"/>
        <end position="184"/>
    </location>
</feature>
<name>A0A3M7TXS5_9BACI</name>
<dbReference type="OrthoDB" id="9806302at2"/>
<feature type="transmembrane region" description="Helical" evidence="8">
    <location>
        <begin position="90"/>
        <end position="112"/>
    </location>
</feature>
<sequence>MAQHQDKTKKNLTLFALTWPIFIEIFLHMLMGNADTLMLSQYDDNAVAAVGVSNQIMSVIIVMFGFVATGTTILIAQYIGARRDLEASRIAVVSLAANLVFGILLSAVLFFSGPSILRGMNLPPELMDTALMYLRIVGGFAFVQALIMTAGAVIKSHGFTRDAMWITLGMNVLNVVGNYLFIFGPMGFPELGATGVAISTAASRTLGLAVLVVILYKRVNGELPFSFIFKAFPKTELKQLMKIGVPSAGEHLSYNISQVVITMFIASMGTVELTTRVYTTNIMMFAFLFAIAIGQGTQIIVGHLVGEGKFEEAYRRCMRSLWIGLWVTLGAAGLFAAFRVQLLSIFTDNPDIIQLGGILLLLTVILEPGRTFNLIVINCLRAGGDVRYPVYIGILSMWGVSVTISYTAGLLLGLGLVGVWFSFIADEWLRGLLMLKRWKGRQWQNMSFVREEDRKKA</sequence>
<dbReference type="NCBIfam" id="TIGR00797">
    <property type="entry name" value="matE"/>
    <property type="match status" value="1"/>
</dbReference>
<dbReference type="InterPro" id="IPR048279">
    <property type="entry name" value="MdtK-like"/>
</dbReference>
<dbReference type="Pfam" id="PF01554">
    <property type="entry name" value="MatE"/>
    <property type="match status" value="2"/>
</dbReference>
<dbReference type="RefSeq" id="WP_122897601.1">
    <property type="nucleotide sequence ID" value="NZ_RHIB01000001.1"/>
</dbReference>
<feature type="transmembrane region" description="Helical" evidence="8">
    <location>
        <begin position="132"/>
        <end position="153"/>
    </location>
</feature>
<dbReference type="PANTHER" id="PTHR42925:SF1">
    <property type="entry name" value="VIRULENCE FACTOR MVIN"/>
    <property type="match status" value="1"/>
</dbReference>
<dbReference type="GO" id="GO:0005886">
    <property type="term" value="C:plasma membrane"/>
    <property type="evidence" value="ECO:0007669"/>
    <property type="project" value="UniProtKB-SubCell"/>
</dbReference>
<evidence type="ECO:0000313" key="10">
    <source>
        <dbReference type="Proteomes" id="UP000278746"/>
    </source>
</evidence>
<dbReference type="PIRSF" id="PIRSF006603">
    <property type="entry name" value="DinF"/>
    <property type="match status" value="1"/>
</dbReference>
<dbReference type="GO" id="GO:0042910">
    <property type="term" value="F:xenobiotic transmembrane transporter activity"/>
    <property type="evidence" value="ECO:0007669"/>
    <property type="project" value="InterPro"/>
</dbReference>
<keyword evidence="4" id="KW-1003">Cell membrane</keyword>
<dbReference type="EMBL" id="RHIB01000001">
    <property type="protein sequence ID" value="RNA70091.1"/>
    <property type="molecule type" value="Genomic_DNA"/>
</dbReference>
<dbReference type="CDD" id="cd13134">
    <property type="entry name" value="MATE_like_8"/>
    <property type="match status" value="1"/>
</dbReference>
<comment type="similarity">
    <text evidence="2">Belongs to the multi antimicrobial extrusion (MATE) (TC 2.A.66.1) family.</text>
</comment>
<evidence type="ECO:0000256" key="2">
    <source>
        <dbReference type="ARBA" id="ARBA00010199"/>
    </source>
</evidence>
<organism evidence="9 10">
    <name type="scientific">Alteribacter keqinensis</name>
    <dbReference type="NCBI Taxonomy" id="2483800"/>
    <lineage>
        <taxon>Bacteria</taxon>
        <taxon>Bacillati</taxon>
        <taxon>Bacillota</taxon>
        <taxon>Bacilli</taxon>
        <taxon>Bacillales</taxon>
        <taxon>Bacillaceae</taxon>
        <taxon>Alteribacter</taxon>
    </lineage>
</organism>
<dbReference type="PANTHER" id="PTHR42925">
    <property type="entry name" value="MULTIDRUG AND TOXIN EFFLUX PROTEIN MATE FAMILY"/>
    <property type="match status" value="1"/>
</dbReference>
<evidence type="ECO:0000256" key="8">
    <source>
        <dbReference type="SAM" id="Phobius"/>
    </source>
</evidence>
<proteinExistence type="inferred from homology"/>
<reference evidence="9 10" key="1">
    <citation type="submission" date="2018-10" db="EMBL/GenBank/DDBJ databases">
        <title>Bacillus Keqinensis sp. nov., a moderately halophilic bacterium isolated from a saline-alkaline lake.</title>
        <authorList>
            <person name="Wang H."/>
        </authorList>
    </citation>
    <scope>NUCLEOTIDE SEQUENCE [LARGE SCALE GENOMIC DNA]</scope>
    <source>
        <strain evidence="9 10">KQ-3</strain>
    </source>
</reference>
<dbReference type="AlphaFoldDB" id="A0A3M7TXS5"/>
<accession>A0A3M7TXS5</accession>
<evidence type="ECO:0000313" key="9">
    <source>
        <dbReference type="EMBL" id="RNA70091.1"/>
    </source>
</evidence>
<evidence type="ECO:0000256" key="6">
    <source>
        <dbReference type="ARBA" id="ARBA00022989"/>
    </source>
</evidence>
<protein>
    <submittedName>
        <fullName evidence="9">MATE family efflux transporter</fullName>
    </submittedName>
</protein>
<feature type="transmembrane region" description="Helical" evidence="8">
    <location>
        <begin position="196"/>
        <end position="216"/>
    </location>
</feature>
<dbReference type="Proteomes" id="UP000278746">
    <property type="component" value="Unassembled WGS sequence"/>
</dbReference>
<feature type="transmembrane region" description="Helical" evidence="8">
    <location>
        <begin position="388"/>
        <end position="404"/>
    </location>
</feature>
<evidence type="ECO:0000256" key="5">
    <source>
        <dbReference type="ARBA" id="ARBA00022692"/>
    </source>
</evidence>
<feature type="transmembrane region" description="Helical" evidence="8">
    <location>
        <begin position="321"/>
        <end position="340"/>
    </location>
</feature>
<keyword evidence="3" id="KW-0813">Transport</keyword>
<keyword evidence="10" id="KW-1185">Reference proteome</keyword>
<evidence type="ECO:0000256" key="3">
    <source>
        <dbReference type="ARBA" id="ARBA00022448"/>
    </source>
</evidence>
<gene>
    <name evidence="9" type="ORF">EBO34_09235</name>
</gene>
<feature type="transmembrane region" description="Helical" evidence="8">
    <location>
        <begin position="282"/>
        <end position="301"/>
    </location>
</feature>
<dbReference type="InterPro" id="IPR047135">
    <property type="entry name" value="YsiQ"/>
</dbReference>
<evidence type="ECO:0000256" key="4">
    <source>
        <dbReference type="ARBA" id="ARBA00022475"/>
    </source>
</evidence>
<comment type="subcellular location">
    <subcellularLocation>
        <location evidence="1">Cell membrane</location>
        <topology evidence="1">Multi-pass membrane protein</topology>
    </subcellularLocation>
</comment>
<keyword evidence="6 8" id="KW-1133">Transmembrane helix</keyword>
<evidence type="ECO:0000256" key="1">
    <source>
        <dbReference type="ARBA" id="ARBA00004651"/>
    </source>
</evidence>
<dbReference type="GO" id="GO:0015297">
    <property type="term" value="F:antiporter activity"/>
    <property type="evidence" value="ECO:0007669"/>
    <property type="project" value="InterPro"/>
</dbReference>
<keyword evidence="5 8" id="KW-0812">Transmembrane</keyword>